<dbReference type="GO" id="GO:0016020">
    <property type="term" value="C:membrane"/>
    <property type="evidence" value="ECO:0007669"/>
    <property type="project" value="TreeGrafter"/>
</dbReference>
<dbReference type="Pfam" id="PF01483">
    <property type="entry name" value="P_proprotein"/>
    <property type="match status" value="1"/>
</dbReference>
<dbReference type="Gene3D" id="2.60.120.260">
    <property type="entry name" value="Galactose-binding domain-like"/>
    <property type="match status" value="1"/>
</dbReference>
<name>A0A0C1QQ36_9GAMM</name>
<gene>
    <name evidence="7" type="ORF">JF50_08010</name>
</gene>
<dbReference type="PROSITE" id="PS51829">
    <property type="entry name" value="P_HOMO_B"/>
    <property type="match status" value="1"/>
</dbReference>
<organism evidence="7 8">
    <name type="scientific">Pseudoalteromonas luteoviolacea</name>
    <dbReference type="NCBI Taxonomy" id="43657"/>
    <lineage>
        <taxon>Bacteria</taxon>
        <taxon>Pseudomonadati</taxon>
        <taxon>Pseudomonadota</taxon>
        <taxon>Gammaproteobacteria</taxon>
        <taxon>Alteromonadales</taxon>
        <taxon>Pseudoalteromonadaceae</taxon>
        <taxon>Pseudoalteromonas</taxon>
    </lineage>
</organism>
<evidence type="ECO:0000256" key="2">
    <source>
        <dbReference type="ARBA" id="ARBA00022801"/>
    </source>
</evidence>
<proteinExistence type="inferred from homology"/>
<feature type="domain" description="P/Homo B" evidence="6">
    <location>
        <begin position="446"/>
        <end position="612"/>
    </location>
</feature>
<dbReference type="Pfam" id="PF00082">
    <property type="entry name" value="Peptidase_S8"/>
    <property type="match status" value="1"/>
</dbReference>
<dbReference type="EMBL" id="JWIC01000005">
    <property type="protein sequence ID" value="KID57172.1"/>
    <property type="molecule type" value="Genomic_DNA"/>
</dbReference>
<feature type="active site" description="Charge relay system" evidence="4">
    <location>
        <position position="354"/>
    </location>
</feature>
<dbReference type="PANTHER" id="PTHR42884">
    <property type="entry name" value="PROPROTEIN CONVERTASE SUBTILISIN/KEXIN-RELATED"/>
    <property type="match status" value="1"/>
</dbReference>
<dbReference type="PANTHER" id="PTHR42884:SF14">
    <property type="entry name" value="NEUROENDOCRINE CONVERTASE 1"/>
    <property type="match status" value="1"/>
</dbReference>
<protein>
    <recommendedName>
        <fullName evidence="6">P/Homo B domain-containing protein</fullName>
    </recommendedName>
</protein>
<feature type="chain" id="PRO_5002155386" description="P/Homo B domain-containing protein" evidence="5">
    <location>
        <begin position="21"/>
        <end position="620"/>
    </location>
</feature>
<keyword evidence="5" id="KW-0732">Signal</keyword>
<dbReference type="InterPro" id="IPR008979">
    <property type="entry name" value="Galactose-bd-like_sf"/>
</dbReference>
<keyword evidence="1 4" id="KW-0645">Protease</keyword>
<sequence length="620" mass="68669">MKYKFAPISLAILLACQVNASPTDRQYENRWLDPNGDPYLSLQWNLLNDGSIDNTVAGHDLNLWQSHLWGHKGQGVQISLIDTGVDELHSDLIDNLTFDPSIDSTEPWASAHGTYMAGLIAAVQNDVGIRGVAPEADVIVHNRLGSYMSRHESWAYHRGIGLKNGKTSIAQNSRVFNTSFGVTPAHSTPYNYAYTTTDPDTGEAIQMVNFRLRDEVMERITLSTEQDKRTALFVQAAGNGYFQTLINAYGPNGIDTLGYHHAINNGGLPFHNANSGHLTSFWKINVSGVSADGRLTNSSTVGSNIFVTAPAGADRNTPGMVTTTLSCDWREKYQGREQACTGPQDYYFRVNGTSSAAANVTGAVALLMSAAEQQGHDLTARDIRHLLANTATKVNRDMEDIKLSNVVALEGWSTNAAGVEFSPYYGFGLVDVDKAAELIRRYAVENLPADFVKTKWFGENDTFSKPILEDITHTTTSEIEVTEDMFIEGVQVRLSAEHERITDLKVELESPSGTRSILMSPNNNLVGQNTDYISPSEKSLLGYDDHKLLSYKFWDERSVGTWKLHITDMNDQQRTIVTDPFGQPRSRYTIENNTKPGTFTNWSIRVLGHTDKVTKKKTLN</sequence>
<feature type="active site" description="Charge relay system" evidence="4">
    <location>
        <position position="82"/>
    </location>
</feature>
<dbReference type="GO" id="GO:0005737">
    <property type="term" value="C:cytoplasm"/>
    <property type="evidence" value="ECO:0007669"/>
    <property type="project" value="UniProtKB-ARBA"/>
</dbReference>
<evidence type="ECO:0000256" key="5">
    <source>
        <dbReference type="SAM" id="SignalP"/>
    </source>
</evidence>
<comment type="caution">
    <text evidence="7">The sequence shown here is derived from an EMBL/GenBank/DDBJ whole genome shotgun (WGS) entry which is preliminary data.</text>
</comment>
<dbReference type="RefSeq" id="WP_039608949.1">
    <property type="nucleotide sequence ID" value="NZ_JWIC01000005.1"/>
</dbReference>
<accession>A0A0C1QQ36</accession>
<dbReference type="SUPFAM" id="SSF49785">
    <property type="entry name" value="Galactose-binding domain-like"/>
    <property type="match status" value="1"/>
</dbReference>
<comment type="similarity">
    <text evidence="4">Belongs to the peptidase S8 family.</text>
</comment>
<evidence type="ECO:0000313" key="8">
    <source>
        <dbReference type="Proteomes" id="UP000031327"/>
    </source>
</evidence>
<evidence type="ECO:0000256" key="4">
    <source>
        <dbReference type="PROSITE-ProRule" id="PRU01240"/>
    </source>
</evidence>
<reference evidence="7 8" key="1">
    <citation type="submission" date="2014-12" db="EMBL/GenBank/DDBJ databases">
        <title>Draft Genome Sequence of Pseudoalteromonas luteoviolacea HI1.</title>
        <authorList>
            <person name="Asahina A.Y."/>
            <person name="Hadfield M.G."/>
        </authorList>
    </citation>
    <scope>NUCLEOTIDE SEQUENCE [LARGE SCALE GENOMIC DNA]</scope>
    <source>
        <strain evidence="7 8">HI1</strain>
    </source>
</reference>
<dbReference type="PROSITE" id="PS00136">
    <property type="entry name" value="SUBTILASE_ASP"/>
    <property type="match status" value="1"/>
</dbReference>
<dbReference type="GO" id="GO:0012505">
    <property type="term" value="C:endomembrane system"/>
    <property type="evidence" value="ECO:0007669"/>
    <property type="project" value="UniProtKB-ARBA"/>
</dbReference>
<dbReference type="AlphaFoldDB" id="A0A0C1QQ36"/>
<evidence type="ECO:0000313" key="7">
    <source>
        <dbReference type="EMBL" id="KID57172.1"/>
    </source>
</evidence>
<dbReference type="InterPro" id="IPR002884">
    <property type="entry name" value="P_dom"/>
</dbReference>
<dbReference type="PRINTS" id="PR00723">
    <property type="entry name" value="SUBTILISIN"/>
</dbReference>
<dbReference type="SUPFAM" id="SSF52743">
    <property type="entry name" value="Subtilisin-like"/>
    <property type="match status" value="1"/>
</dbReference>
<dbReference type="InterPro" id="IPR015500">
    <property type="entry name" value="Peptidase_S8_subtilisin-rel"/>
</dbReference>
<evidence type="ECO:0000256" key="1">
    <source>
        <dbReference type="ARBA" id="ARBA00022670"/>
    </source>
</evidence>
<dbReference type="OrthoDB" id="9790784at2"/>
<evidence type="ECO:0000259" key="6">
    <source>
        <dbReference type="PROSITE" id="PS51829"/>
    </source>
</evidence>
<dbReference type="GO" id="GO:0004252">
    <property type="term" value="F:serine-type endopeptidase activity"/>
    <property type="evidence" value="ECO:0007669"/>
    <property type="project" value="UniProtKB-UniRule"/>
</dbReference>
<dbReference type="InterPro" id="IPR036852">
    <property type="entry name" value="Peptidase_S8/S53_dom_sf"/>
</dbReference>
<dbReference type="Gene3D" id="3.40.50.200">
    <property type="entry name" value="Peptidase S8/S53 domain"/>
    <property type="match status" value="1"/>
</dbReference>
<dbReference type="PROSITE" id="PS51892">
    <property type="entry name" value="SUBTILASE"/>
    <property type="match status" value="1"/>
</dbReference>
<dbReference type="PROSITE" id="PS51257">
    <property type="entry name" value="PROKAR_LIPOPROTEIN"/>
    <property type="match status" value="1"/>
</dbReference>
<dbReference type="InterPro" id="IPR023827">
    <property type="entry name" value="Peptidase_S8_Asp-AS"/>
</dbReference>
<feature type="signal peptide" evidence="5">
    <location>
        <begin position="1"/>
        <end position="20"/>
    </location>
</feature>
<dbReference type="InterPro" id="IPR000209">
    <property type="entry name" value="Peptidase_S8/S53_dom"/>
</dbReference>
<feature type="active site" description="Charge relay system" evidence="4">
    <location>
        <position position="112"/>
    </location>
</feature>
<keyword evidence="2 4" id="KW-0378">Hydrolase</keyword>
<dbReference type="GO" id="GO:0016485">
    <property type="term" value="P:protein processing"/>
    <property type="evidence" value="ECO:0007669"/>
    <property type="project" value="TreeGrafter"/>
</dbReference>
<evidence type="ECO:0000256" key="3">
    <source>
        <dbReference type="ARBA" id="ARBA00022825"/>
    </source>
</evidence>
<dbReference type="Proteomes" id="UP000031327">
    <property type="component" value="Unassembled WGS sequence"/>
</dbReference>
<keyword evidence="3 4" id="KW-0720">Serine protease</keyword>